<evidence type="ECO:0000313" key="1">
    <source>
        <dbReference type="EMBL" id="NUZ04273.1"/>
    </source>
</evidence>
<dbReference type="EMBL" id="JABWMJ010000001">
    <property type="protein sequence ID" value="NUZ04273.1"/>
    <property type="molecule type" value="Genomic_DNA"/>
</dbReference>
<proteinExistence type="predicted"/>
<dbReference type="RefSeq" id="WP_176065102.1">
    <property type="nucleotide sequence ID" value="NZ_JABWMJ010000001.1"/>
</dbReference>
<evidence type="ECO:0000313" key="2">
    <source>
        <dbReference type="Proteomes" id="UP000529637"/>
    </source>
</evidence>
<protein>
    <submittedName>
        <fullName evidence="1">Uncharacterized protein</fullName>
    </submittedName>
</protein>
<reference evidence="1 2" key="1">
    <citation type="submission" date="2020-06" db="EMBL/GenBank/DDBJ databases">
        <title>Schlegella sp. ID0723 isolated from air conditioner.</title>
        <authorList>
            <person name="Kim D.Y."/>
            <person name="Kim D.-U."/>
        </authorList>
    </citation>
    <scope>NUCLEOTIDE SEQUENCE [LARGE SCALE GENOMIC DNA]</scope>
    <source>
        <strain evidence="1 2">ID0723</strain>
    </source>
</reference>
<gene>
    <name evidence="1" type="ORF">HQN59_00720</name>
</gene>
<dbReference type="Proteomes" id="UP000529637">
    <property type="component" value="Unassembled WGS sequence"/>
</dbReference>
<dbReference type="AlphaFoldDB" id="A0A7Y6NJD3"/>
<comment type="caution">
    <text evidence="1">The sequence shown here is derived from an EMBL/GenBank/DDBJ whole genome shotgun (WGS) entry which is preliminary data.</text>
</comment>
<dbReference type="Gene3D" id="3.40.50.450">
    <property type="match status" value="1"/>
</dbReference>
<sequence length="203" mass="21077">MAPLSPGLAAAFAGAAAPRQLLLFSGHMVDAPDRAVPRFPPAHVAGAAERIDAALAALGAGPADVGLTQGAAGADLLFAEACIARGVRLYLLLPFAVPEFIERSVLPSADGEAWRRRFESVQPHLAAPPFEAPCELGALAPEENPFERCNAWLLRTALHAGIERLRFVCLWDGAPGGAGGTGQMVDSVRGAGAPVTWIDSRGL</sequence>
<organism evidence="1 2">
    <name type="scientific">Piscinibacter koreensis</name>
    <dbReference type="NCBI Taxonomy" id="2742824"/>
    <lineage>
        <taxon>Bacteria</taxon>
        <taxon>Pseudomonadati</taxon>
        <taxon>Pseudomonadota</taxon>
        <taxon>Betaproteobacteria</taxon>
        <taxon>Burkholderiales</taxon>
        <taxon>Sphaerotilaceae</taxon>
        <taxon>Piscinibacter</taxon>
    </lineage>
</organism>
<name>A0A7Y6NJD3_9BURK</name>
<keyword evidence="2" id="KW-1185">Reference proteome</keyword>
<accession>A0A7Y6NJD3</accession>